<gene>
    <name evidence="1" type="ORF">ODALV1_LOCUS30493</name>
</gene>
<sequence>MASNYSSNNSTTVPEICNNLQIVISVFSAVINDTDSIVANLGEVVSGIDSGVNSTADLNPVLQQLSFNLIDLSYVLGDLGLVMNDMANCPSDFEYDLRFLKFITNLLEELVGNLVEFLKGVLQGICEISDDQSVATSIQIDSTLRELALLLGNN</sequence>
<accession>A0ABP1S6Y3</accession>
<organism evidence="1 2">
    <name type="scientific">Orchesella dallaii</name>
    <dbReference type="NCBI Taxonomy" id="48710"/>
    <lineage>
        <taxon>Eukaryota</taxon>
        <taxon>Metazoa</taxon>
        <taxon>Ecdysozoa</taxon>
        <taxon>Arthropoda</taxon>
        <taxon>Hexapoda</taxon>
        <taxon>Collembola</taxon>
        <taxon>Entomobryomorpha</taxon>
        <taxon>Entomobryoidea</taxon>
        <taxon>Orchesellidae</taxon>
        <taxon>Orchesellinae</taxon>
        <taxon>Orchesella</taxon>
    </lineage>
</organism>
<dbReference type="EMBL" id="CAXLJM020000164">
    <property type="protein sequence ID" value="CAL8145444.1"/>
    <property type="molecule type" value="Genomic_DNA"/>
</dbReference>
<dbReference type="Proteomes" id="UP001642540">
    <property type="component" value="Unassembled WGS sequence"/>
</dbReference>
<name>A0ABP1S6Y3_9HEXA</name>
<reference evidence="1 2" key="1">
    <citation type="submission" date="2024-08" db="EMBL/GenBank/DDBJ databases">
        <authorList>
            <person name="Cucini C."/>
            <person name="Frati F."/>
        </authorList>
    </citation>
    <scope>NUCLEOTIDE SEQUENCE [LARGE SCALE GENOMIC DNA]</scope>
</reference>
<protein>
    <submittedName>
        <fullName evidence="1">Uncharacterized protein</fullName>
    </submittedName>
</protein>
<proteinExistence type="predicted"/>
<evidence type="ECO:0000313" key="2">
    <source>
        <dbReference type="Proteomes" id="UP001642540"/>
    </source>
</evidence>
<keyword evidence="2" id="KW-1185">Reference proteome</keyword>
<comment type="caution">
    <text evidence="1">The sequence shown here is derived from an EMBL/GenBank/DDBJ whole genome shotgun (WGS) entry which is preliminary data.</text>
</comment>
<evidence type="ECO:0000313" key="1">
    <source>
        <dbReference type="EMBL" id="CAL8145444.1"/>
    </source>
</evidence>